<evidence type="ECO:0000256" key="4">
    <source>
        <dbReference type="ARBA" id="ARBA00022989"/>
    </source>
</evidence>
<dbReference type="AlphaFoldDB" id="A0A5C5WG03"/>
<evidence type="ECO:0000313" key="7">
    <source>
        <dbReference type="EMBL" id="TWT49698.1"/>
    </source>
</evidence>
<keyword evidence="5 6" id="KW-0472">Membrane</keyword>
<feature type="transmembrane region" description="Helical" evidence="6">
    <location>
        <begin position="440"/>
        <end position="460"/>
    </location>
</feature>
<dbReference type="Pfam" id="PF03739">
    <property type="entry name" value="LptF_LptG"/>
    <property type="match status" value="1"/>
</dbReference>
<feature type="transmembrane region" description="Helical" evidence="6">
    <location>
        <begin position="78"/>
        <end position="98"/>
    </location>
</feature>
<dbReference type="InterPro" id="IPR005495">
    <property type="entry name" value="LptG/LptF_permease"/>
</dbReference>
<feature type="transmembrane region" description="Helical" evidence="6">
    <location>
        <begin position="162"/>
        <end position="185"/>
    </location>
</feature>
<dbReference type="EMBL" id="SJPI01000003">
    <property type="protein sequence ID" value="TWT49698.1"/>
    <property type="molecule type" value="Genomic_DNA"/>
</dbReference>
<gene>
    <name evidence="7" type="ORF">Pla22_48980</name>
</gene>
<evidence type="ECO:0000313" key="8">
    <source>
        <dbReference type="Proteomes" id="UP000316598"/>
    </source>
</evidence>
<keyword evidence="3 6" id="KW-0812">Transmembrane</keyword>
<dbReference type="PANTHER" id="PTHR33529:SF6">
    <property type="entry name" value="YJGP_YJGQ FAMILY PERMEASE"/>
    <property type="match status" value="1"/>
</dbReference>
<evidence type="ECO:0000256" key="3">
    <source>
        <dbReference type="ARBA" id="ARBA00022692"/>
    </source>
</evidence>
<dbReference type="Proteomes" id="UP000316598">
    <property type="component" value="Unassembled WGS sequence"/>
</dbReference>
<comment type="caution">
    <text evidence="7">The sequence shown here is derived from an EMBL/GenBank/DDBJ whole genome shotgun (WGS) entry which is preliminary data.</text>
</comment>
<evidence type="ECO:0000256" key="2">
    <source>
        <dbReference type="ARBA" id="ARBA00022475"/>
    </source>
</evidence>
<keyword evidence="2" id="KW-1003">Cell membrane</keyword>
<evidence type="ECO:0000256" key="1">
    <source>
        <dbReference type="ARBA" id="ARBA00004651"/>
    </source>
</evidence>
<organism evidence="7 8">
    <name type="scientific">Rubripirellula amarantea</name>
    <dbReference type="NCBI Taxonomy" id="2527999"/>
    <lineage>
        <taxon>Bacteria</taxon>
        <taxon>Pseudomonadati</taxon>
        <taxon>Planctomycetota</taxon>
        <taxon>Planctomycetia</taxon>
        <taxon>Pirellulales</taxon>
        <taxon>Pirellulaceae</taxon>
        <taxon>Rubripirellula</taxon>
    </lineage>
</organism>
<feature type="transmembrane region" description="Helical" evidence="6">
    <location>
        <begin position="381"/>
        <end position="400"/>
    </location>
</feature>
<evidence type="ECO:0000256" key="6">
    <source>
        <dbReference type="SAM" id="Phobius"/>
    </source>
</evidence>
<keyword evidence="8" id="KW-1185">Reference proteome</keyword>
<dbReference type="PANTHER" id="PTHR33529">
    <property type="entry name" value="SLR0882 PROTEIN-RELATED"/>
    <property type="match status" value="1"/>
</dbReference>
<keyword evidence="4 6" id="KW-1133">Transmembrane helix</keyword>
<sequence length="463" mass="50837">MVLLGLEFSSELAVPGGPKIGKGLPLKAAELVRVPETSKSSRWFSNASFTKLSLPLPLNYWSTAIVPTRLTRYVLLEILKIFVVSLVALTLLILLIGVGRELIRRGLGAMAVLQLLPFVLPISLQFAFPATALFSVCCVYGRMASDGEVATVKSSGISPLKLLQPALVFAALLSPIAVGVSDLAVSWGRPGVNRVVMLSIEDIAYRVLQSDHVYRSDHGFSIHVREVVGRRLIQPEVTLHNGSKNGPMKLTAREGELSLDPDTQMLLLRVVDSQVTAGTSFQSIMPGEEVIRIPLAEAMAERDISTRSPSELPLRLISSERIRQESRTHAATGRLAAHTGFAILTSRSEEIEGPGGRLITNELHQSKRRLTKLQTEPWRRWAWGFSCFFFVVVGAPLAMIAKTSDYWTTFGLCFLPTLILYYPLFILGLEQAKDGNVPPYGVWLGNIILGAIGTVLIARVRRY</sequence>
<proteinExistence type="predicted"/>
<accession>A0A5C5WG03</accession>
<reference evidence="7 8" key="1">
    <citation type="submission" date="2019-02" db="EMBL/GenBank/DDBJ databases">
        <title>Deep-cultivation of Planctomycetes and their phenomic and genomic characterization uncovers novel biology.</title>
        <authorList>
            <person name="Wiegand S."/>
            <person name="Jogler M."/>
            <person name="Boedeker C."/>
            <person name="Pinto D."/>
            <person name="Vollmers J."/>
            <person name="Rivas-Marin E."/>
            <person name="Kohn T."/>
            <person name="Peeters S.H."/>
            <person name="Heuer A."/>
            <person name="Rast P."/>
            <person name="Oberbeckmann S."/>
            <person name="Bunk B."/>
            <person name="Jeske O."/>
            <person name="Meyerdierks A."/>
            <person name="Storesund J.E."/>
            <person name="Kallscheuer N."/>
            <person name="Luecker S."/>
            <person name="Lage O.M."/>
            <person name="Pohl T."/>
            <person name="Merkel B.J."/>
            <person name="Hornburger P."/>
            <person name="Mueller R.-W."/>
            <person name="Bruemmer F."/>
            <person name="Labrenz M."/>
            <person name="Spormann A.M."/>
            <person name="Op Den Camp H."/>
            <person name="Overmann J."/>
            <person name="Amann R."/>
            <person name="Jetten M.S.M."/>
            <person name="Mascher T."/>
            <person name="Medema M.H."/>
            <person name="Devos D.P."/>
            <person name="Kaster A.-K."/>
            <person name="Ovreas L."/>
            <person name="Rohde M."/>
            <person name="Galperin M.Y."/>
            <person name="Jogler C."/>
        </authorList>
    </citation>
    <scope>NUCLEOTIDE SEQUENCE [LARGE SCALE GENOMIC DNA]</scope>
    <source>
        <strain evidence="7 8">Pla22</strain>
    </source>
</reference>
<feature type="transmembrane region" description="Helical" evidence="6">
    <location>
        <begin position="406"/>
        <end position="428"/>
    </location>
</feature>
<dbReference type="GO" id="GO:0043190">
    <property type="term" value="C:ATP-binding cassette (ABC) transporter complex"/>
    <property type="evidence" value="ECO:0007669"/>
    <property type="project" value="TreeGrafter"/>
</dbReference>
<protein>
    <submittedName>
        <fullName evidence="7">Putative permease YjgP/YjgQ family protein</fullName>
    </submittedName>
</protein>
<comment type="subcellular location">
    <subcellularLocation>
        <location evidence="1">Cell membrane</location>
        <topology evidence="1">Multi-pass membrane protein</topology>
    </subcellularLocation>
</comment>
<evidence type="ECO:0000256" key="5">
    <source>
        <dbReference type="ARBA" id="ARBA00023136"/>
    </source>
</evidence>
<dbReference type="GO" id="GO:0015920">
    <property type="term" value="P:lipopolysaccharide transport"/>
    <property type="evidence" value="ECO:0007669"/>
    <property type="project" value="TreeGrafter"/>
</dbReference>
<name>A0A5C5WG03_9BACT</name>